<comment type="caution">
    <text evidence="2">The sequence shown here is derived from an EMBL/GenBank/DDBJ whole genome shotgun (WGS) entry which is preliminary data.</text>
</comment>
<keyword evidence="1" id="KW-0378">Hydrolase</keyword>
<protein>
    <recommendedName>
        <fullName evidence="1">Queuosine 5'-phosphate N-glycosylase/hydrolase</fullName>
        <ecNumber evidence="1">3.2.2.-</ecNumber>
    </recommendedName>
    <alternativeName>
        <fullName evidence="1">Queuosine-nucleotide N-glycosylase/hydrolase</fullName>
    </alternativeName>
</protein>
<sequence length="366" mass="41860">MSNIINTSAINEPIPFHQDNFVQAVRTSCRNCRERSHIQINEDAITDFIQNIDPSQFQELSRSDGLQMPLKFDNLEQELNIIGLISLLNFGSGFRKELHEECGRGAFNTIRYGVMSIHITSSPLSARALRSLTLSEVSSFFQIPLNVEVSHPTIEAIKISEHSKSRRLAELITWTLNDTGRRLEEFGFKSFAEFILEAAKPVSPDEKSKASKFVEKLVRAFPAFQDMTKVDGEQVYIFKKAQLLAANLYRHFHSNTQTNNFDFSDISDLTVCADNDMSTILYHFKIINVTPLLKQYLDGEEITNIQDATRLRAAVVDACEIIVSRAKESGRNEISLMDLNEYIWRIGKDENFRKLGRPIFRDTMFF</sequence>
<comment type="similarity">
    <text evidence="1">Belongs to the QNG1 protein family.</text>
</comment>
<dbReference type="EMBL" id="CAJVPP010000368">
    <property type="protein sequence ID" value="CAG8475112.1"/>
    <property type="molecule type" value="Genomic_DNA"/>
</dbReference>
<dbReference type="PANTHER" id="PTHR21314:SF1">
    <property type="entry name" value="QUEUOSINE SALVAGE PROTEIN"/>
    <property type="match status" value="1"/>
</dbReference>
<proteinExistence type="inferred from homology"/>
<evidence type="ECO:0000313" key="2">
    <source>
        <dbReference type="EMBL" id="CAG8475112.1"/>
    </source>
</evidence>
<dbReference type="Proteomes" id="UP000789375">
    <property type="component" value="Unassembled WGS sequence"/>
</dbReference>
<dbReference type="GO" id="GO:0006400">
    <property type="term" value="P:tRNA modification"/>
    <property type="evidence" value="ECO:0007669"/>
    <property type="project" value="TreeGrafter"/>
</dbReference>
<dbReference type="AlphaFoldDB" id="A0A9N8W5P1"/>
<comment type="catalytic activity">
    <reaction evidence="1">
        <text>queuosine 5'-phosphate + H2O = queuine + D-ribose 5-phosphate</text>
        <dbReference type="Rhea" id="RHEA:75387"/>
        <dbReference type="ChEBI" id="CHEBI:15377"/>
        <dbReference type="ChEBI" id="CHEBI:17433"/>
        <dbReference type="ChEBI" id="CHEBI:78346"/>
        <dbReference type="ChEBI" id="CHEBI:194371"/>
    </reaction>
    <physiologicalReaction direction="left-to-right" evidence="1">
        <dbReference type="Rhea" id="RHEA:75388"/>
    </physiologicalReaction>
</comment>
<dbReference type="InterPro" id="IPR019438">
    <property type="entry name" value="Q_salvage"/>
</dbReference>
<organism evidence="2 3">
    <name type="scientific">Funneliformis mosseae</name>
    <name type="common">Endomycorrhizal fungus</name>
    <name type="synonym">Glomus mosseae</name>
    <dbReference type="NCBI Taxonomy" id="27381"/>
    <lineage>
        <taxon>Eukaryota</taxon>
        <taxon>Fungi</taxon>
        <taxon>Fungi incertae sedis</taxon>
        <taxon>Mucoromycota</taxon>
        <taxon>Glomeromycotina</taxon>
        <taxon>Glomeromycetes</taxon>
        <taxon>Glomerales</taxon>
        <taxon>Glomeraceae</taxon>
        <taxon>Funneliformis</taxon>
    </lineage>
</organism>
<evidence type="ECO:0000313" key="3">
    <source>
        <dbReference type="Proteomes" id="UP000789375"/>
    </source>
</evidence>
<comment type="function">
    <text evidence="1">Catalyzes the hydrolysis of queuosine 5'-phosphate, releasing the nucleobase queuine (q). Is required for salvage of queuine from exogenous queuosine (Q) that is imported and then converted to queuosine 5'-phosphate intracellularly.</text>
</comment>
<evidence type="ECO:0000256" key="1">
    <source>
        <dbReference type="RuleBase" id="RU365002"/>
    </source>
</evidence>
<dbReference type="Pfam" id="PF10343">
    <property type="entry name" value="Q_salvage"/>
    <property type="match status" value="1"/>
</dbReference>
<dbReference type="EC" id="3.2.2.-" evidence="1"/>
<dbReference type="GO" id="GO:0016787">
    <property type="term" value="F:hydrolase activity"/>
    <property type="evidence" value="ECO:0007669"/>
    <property type="project" value="UniProtKB-KW"/>
</dbReference>
<gene>
    <name evidence="2" type="ORF">FMOSSE_LOCUS2715</name>
</gene>
<reference evidence="2" key="1">
    <citation type="submission" date="2021-06" db="EMBL/GenBank/DDBJ databases">
        <authorList>
            <person name="Kallberg Y."/>
            <person name="Tangrot J."/>
            <person name="Rosling A."/>
        </authorList>
    </citation>
    <scope>NUCLEOTIDE SEQUENCE</scope>
    <source>
        <strain evidence="2">87-6 pot B 2015</strain>
    </source>
</reference>
<accession>A0A9N8W5P1</accession>
<dbReference type="PANTHER" id="PTHR21314">
    <property type="entry name" value="QUEUOSINE 5'-PHOSPHATE N-GLYCOSYLASE_HYDROLASE-RELATED"/>
    <property type="match status" value="1"/>
</dbReference>
<name>A0A9N8W5P1_FUNMO</name>
<keyword evidence="3" id="KW-1185">Reference proteome</keyword>